<accession>A0ABX6QIM8</accession>
<organism evidence="1 2">
    <name type="scientific">Peteryoungia desertarenae</name>
    <dbReference type="NCBI Taxonomy" id="1813451"/>
    <lineage>
        <taxon>Bacteria</taxon>
        <taxon>Pseudomonadati</taxon>
        <taxon>Pseudomonadota</taxon>
        <taxon>Alphaproteobacteria</taxon>
        <taxon>Hyphomicrobiales</taxon>
        <taxon>Rhizobiaceae</taxon>
        <taxon>Peteryoungia</taxon>
    </lineage>
</organism>
<protein>
    <submittedName>
        <fullName evidence="1">Polysaccharide biosynthesis protein</fullName>
    </submittedName>
</protein>
<reference evidence="1 2" key="1">
    <citation type="submission" date="2020-06" db="EMBL/GenBank/DDBJ databases">
        <title>Genome sequence of Rhizobium sp strain ADMK78.</title>
        <authorList>
            <person name="Rahi P."/>
        </authorList>
    </citation>
    <scope>NUCLEOTIDE SEQUENCE [LARGE SCALE GENOMIC DNA]</scope>
    <source>
        <strain evidence="1 2">ADMK78</strain>
    </source>
</reference>
<gene>
    <name evidence="1" type="ORF">FE840_001975</name>
</gene>
<evidence type="ECO:0000313" key="2">
    <source>
        <dbReference type="Proteomes" id="UP000308530"/>
    </source>
</evidence>
<keyword evidence="2" id="KW-1185">Reference proteome</keyword>
<dbReference type="Proteomes" id="UP000308530">
    <property type="component" value="Chromosome"/>
</dbReference>
<proteinExistence type="predicted"/>
<dbReference type="RefSeq" id="WP_138288499.1">
    <property type="nucleotide sequence ID" value="NZ_CP058350.1"/>
</dbReference>
<evidence type="ECO:0000313" key="1">
    <source>
        <dbReference type="EMBL" id="QLF68413.1"/>
    </source>
</evidence>
<dbReference type="Pfam" id="PF14305">
    <property type="entry name" value="ATPgrasp_TupA"/>
    <property type="match status" value="1"/>
</dbReference>
<dbReference type="SUPFAM" id="SSF56059">
    <property type="entry name" value="Glutathione synthetase ATP-binding domain-like"/>
    <property type="match status" value="1"/>
</dbReference>
<dbReference type="EMBL" id="CP058350">
    <property type="protein sequence ID" value="QLF68413.1"/>
    <property type="molecule type" value="Genomic_DNA"/>
</dbReference>
<sequence>MIDKPKEKFLRGGYEQNSVGYLLKRIFWRLIRPLPDRLFIPLQFLSIKGKWPNIHNPKTFCEKVQYRKLYDRNPLYGKLVDKIAVKDYIASRIGPEHAIPTYWTGTDIHAVDWDKIPLPAVIKPNHASALGLFLYTRSDIDDLLRNDPTKDWLAVDHARFNREWAYSQVQRKLVIEKMLSKDGGVPWDYRCFVFDGKVSHIIVDTRIDNEGYSATYTPHWERLPFYDPDYYPHCPHELPRPLLLDKMVELASEVGKGIDFVRVDFFDTGDQLYIGELTFYPGGGYEAFDPPEYDRIIGDRWTIPSLTRR</sequence>
<dbReference type="InterPro" id="IPR029465">
    <property type="entry name" value="ATPgrasp_TupA"/>
</dbReference>
<name>A0ABX6QIM8_9HYPH</name>